<sequence length="131" mass="14661">MTPISLTRRSPRLAVKNFIIAEADADRFMTAARACWEQGLELSPAVLELEAIANASETRCTPAAKRLLAACINDQSLPGYLEELRNLGTLWNTFDLSAVLAEIQVLEEEERADNRRFREQISEMGLGLRLI</sequence>
<protein>
    <submittedName>
        <fullName evidence="1">Uncharacterized protein</fullName>
    </submittedName>
</protein>
<dbReference type="AlphaFoldDB" id="A0A6C0BDC0"/>
<name>A0A6C0BDC0_9ZZZZ</name>
<proteinExistence type="predicted"/>
<evidence type="ECO:0000313" key="1">
    <source>
        <dbReference type="EMBL" id="QHS89488.1"/>
    </source>
</evidence>
<accession>A0A6C0BDC0</accession>
<organism evidence="1">
    <name type="scientific">viral metagenome</name>
    <dbReference type="NCBI Taxonomy" id="1070528"/>
    <lineage>
        <taxon>unclassified sequences</taxon>
        <taxon>metagenomes</taxon>
        <taxon>organismal metagenomes</taxon>
    </lineage>
</organism>
<dbReference type="EMBL" id="MN739110">
    <property type="protein sequence ID" value="QHS89488.1"/>
    <property type="molecule type" value="Genomic_DNA"/>
</dbReference>
<reference evidence="1" key="1">
    <citation type="journal article" date="2020" name="Nature">
        <title>Giant virus diversity and host interactions through global metagenomics.</title>
        <authorList>
            <person name="Schulz F."/>
            <person name="Roux S."/>
            <person name="Paez-Espino D."/>
            <person name="Jungbluth S."/>
            <person name="Walsh D.A."/>
            <person name="Denef V.J."/>
            <person name="McMahon K.D."/>
            <person name="Konstantinidis K.T."/>
            <person name="Eloe-Fadrosh E.A."/>
            <person name="Kyrpides N.C."/>
            <person name="Woyke T."/>
        </authorList>
    </citation>
    <scope>NUCLEOTIDE SEQUENCE</scope>
    <source>
        <strain evidence="1">GVMAG-M-3300010158-60</strain>
    </source>
</reference>